<dbReference type="InterPro" id="IPR007138">
    <property type="entry name" value="ABM_dom"/>
</dbReference>
<dbReference type="Gene3D" id="3.30.70.100">
    <property type="match status" value="1"/>
</dbReference>
<sequence>MTVRHGFQATMTAQPGKGDALVEMLLHAPSLSRDDCPVFLISRSAGNADVVHVTEGWTSEEAHTAFFASAEAQALVAELQELLAGESGYTDQVPVGGKAEF</sequence>
<reference evidence="2 3" key="1">
    <citation type="journal article" date="2021" name="Arch. Microbiol.">
        <title>Myceligenerans indicum sp. nov., an actinobacterium isolated from mangrove sediment of Sundarbans, India.</title>
        <authorList>
            <person name="Asha K."/>
            <person name="Bhadury P."/>
        </authorList>
    </citation>
    <scope>NUCLEOTIDE SEQUENCE [LARGE SCALE GENOMIC DNA]</scope>
    <source>
        <strain evidence="2 3">I2</strain>
    </source>
</reference>
<dbReference type="SUPFAM" id="SSF54909">
    <property type="entry name" value="Dimeric alpha+beta barrel"/>
    <property type="match status" value="1"/>
</dbReference>
<dbReference type="InterPro" id="IPR011008">
    <property type="entry name" value="Dimeric_a/b-barrel"/>
</dbReference>
<comment type="caution">
    <text evidence="2">The sequence shown here is derived from an EMBL/GenBank/DDBJ whole genome shotgun (WGS) entry which is preliminary data.</text>
</comment>
<dbReference type="Proteomes" id="UP000675409">
    <property type="component" value="Unassembled WGS sequence"/>
</dbReference>
<protein>
    <submittedName>
        <fullName evidence="2">Antibiotic biosynthesis monooxygenase</fullName>
    </submittedName>
</protein>
<evidence type="ECO:0000259" key="1">
    <source>
        <dbReference type="PROSITE" id="PS51725"/>
    </source>
</evidence>
<proteinExistence type="predicted"/>
<keyword evidence="2" id="KW-0503">Monooxygenase</keyword>
<dbReference type="PROSITE" id="PS51725">
    <property type="entry name" value="ABM"/>
    <property type="match status" value="1"/>
</dbReference>
<name>A0ABS1LLV1_9MICO</name>
<dbReference type="RefSeq" id="WP_201847897.1">
    <property type="nucleotide sequence ID" value="NZ_JABBYC010000022.1"/>
</dbReference>
<keyword evidence="3" id="KW-1185">Reference proteome</keyword>
<evidence type="ECO:0000313" key="2">
    <source>
        <dbReference type="EMBL" id="MBL0887153.1"/>
    </source>
</evidence>
<keyword evidence="2" id="KW-0560">Oxidoreductase</keyword>
<dbReference type="GO" id="GO:0004497">
    <property type="term" value="F:monooxygenase activity"/>
    <property type="evidence" value="ECO:0007669"/>
    <property type="project" value="UniProtKB-KW"/>
</dbReference>
<dbReference type="EMBL" id="JABBYC010000022">
    <property type="protein sequence ID" value="MBL0887153.1"/>
    <property type="molecule type" value="Genomic_DNA"/>
</dbReference>
<evidence type="ECO:0000313" key="3">
    <source>
        <dbReference type="Proteomes" id="UP000675409"/>
    </source>
</evidence>
<accession>A0ABS1LLV1</accession>
<gene>
    <name evidence="2" type="ORF">HGK34_12835</name>
</gene>
<feature type="domain" description="ABM" evidence="1">
    <location>
        <begin position="5"/>
        <end position="93"/>
    </location>
</feature>
<organism evidence="2 3">
    <name type="scientific">Myceligenerans indicum</name>
    <dbReference type="NCBI Taxonomy" id="2593663"/>
    <lineage>
        <taxon>Bacteria</taxon>
        <taxon>Bacillati</taxon>
        <taxon>Actinomycetota</taxon>
        <taxon>Actinomycetes</taxon>
        <taxon>Micrococcales</taxon>
        <taxon>Promicromonosporaceae</taxon>
        <taxon>Myceligenerans</taxon>
    </lineage>
</organism>
<dbReference type="Pfam" id="PF03992">
    <property type="entry name" value="ABM"/>
    <property type="match status" value="1"/>
</dbReference>